<organism evidence="3 4">
    <name type="scientific">Spongiactinospora rosea</name>
    <dbReference type="NCBI Taxonomy" id="2248750"/>
    <lineage>
        <taxon>Bacteria</taxon>
        <taxon>Bacillati</taxon>
        <taxon>Actinomycetota</taxon>
        <taxon>Actinomycetes</taxon>
        <taxon>Streptosporangiales</taxon>
        <taxon>Streptosporangiaceae</taxon>
        <taxon>Spongiactinospora</taxon>
    </lineage>
</organism>
<protein>
    <submittedName>
        <fullName evidence="3">SAM-dependent methyltransferase</fullName>
    </submittedName>
</protein>
<dbReference type="GO" id="GO:0008168">
    <property type="term" value="F:methyltransferase activity"/>
    <property type="evidence" value="ECO:0007669"/>
    <property type="project" value="UniProtKB-KW"/>
</dbReference>
<dbReference type="OrthoDB" id="3382693at2"/>
<dbReference type="AlphaFoldDB" id="A0A366M2C9"/>
<dbReference type="Gene3D" id="3.40.50.150">
    <property type="entry name" value="Vaccinia Virus protein VP39"/>
    <property type="match status" value="1"/>
</dbReference>
<feature type="domain" description="Methyltransferase" evidence="2">
    <location>
        <begin position="56"/>
        <end position="152"/>
    </location>
</feature>
<dbReference type="Proteomes" id="UP000253303">
    <property type="component" value="Unassembled WGS sequence"/>
</dbReference>
<keyword evidence="4" id="KW-1185">Reference proteome</keyword>
<evidence type="ECO:0000313" key="4">
    <source>
        <dbReference type="Proteomes" id="UP000253303"/>
    </source>
</evidence>
<evidence type="ECO:0000259" key="2">
    <source>
        <dbReference type="Pfam" id="PF13649"/>
    </source>
</evidence>
<sequence>MTDHSHDHHNRHAPPSFGPENGDTALLLDLDAEVFHEHLTELTAWLAEIAGGVRRILDVGSGTGTGSFALLRRFADAEIIALDMEPHLLTHLRDKARDLGWEDRVRTVAADLDKAWPAVGEVDLVWASASLHHLADPAHALRQAFTALRPGGLLAAVERDGPPRLLPDDLGIGRPGLENRCRAELDRRHAATMPHRGADWAPHLTAAGFTVEAYRKFEIELRPPLPEAAGRYAQLSLRRLRNGLTTLEAPLDPDDLSVLDRLIDSDGPHNVLHRHDLTLRSQRDVWLARKPASAPAADQSTGR</sequence>
<gene>
    <name evidence="3" type="ORF">DP939_10240</name>
</gene>
<dbReference type="CDD" id="cd02440">
    <property type="entry name" value="AdoMet_MTases"/>
    <property type="match status" value="1"/>
</dbReference>
<dbReference type="PANTHER" id="PTHR43591:SF24">
    <property type="entry name" value="2-METHOXY-6-POLYPRENYL-1,4-BENZOQUINOL METHYLASE, MITOCHONDRIAL"/>
    <property type="match status" value="1"/>
</dbReference>
<feature type="region of interest" description="Disordered" evidence="1">
    <location>
        <begin position="1"/>
        <end position="20"/>
    </location>
</feature>
<keyword evidence="3" id="KW-0808">Transferase</keyword>
<dbReference type="PANTHER" id="PTHR43591">
    <property type="entry name" value="METHYLTRANSFERASE"/>
    <property type="match status" value="1"/>
</dbReference>
<dbReference type="RefSeq" id="WP_113980390.1">
    <property type="nucleotide sequence ID" value="NZ_QMEY01000003.1"/>
</dbReference>
<reference evidence="3 4" key="1">
    <citation type="submission" date="2018-06" db="EMBL/GenBank/DDBJ databases">
        <title>Sphaerisporangium craniellae sp. nov., isolated from a marine sponge in the South China Sea.</title>
        <authorList>
            <person name="Li L."/>
        </authorList>
    </citation>
    <scope>NUCLEOTIDE SEQUENCE [LARGE SCALE GENOMIC DNA]</scope>
    <source>
        <strain evidence="3 4">LHW63015</strain>
    </source>
</reference>
<name>A0A366M2C9_9ACTN</name>
<dbReference type="InterPro" id="IPR041698">
    <property type="entry name" value="Methyltransf_25"/>
</dbReference>
<proteinExistence type="predicted"/>
<dbReference type="InterPro" id="IPR029063">
    <property type="entry name" value="SAM-dependent_MTases_sf"/>
</dbReference>
<dbReference type="GO" id="GO:0032259">
    <property type="term" value="P:methylation"/>
    <property type="evidence" value="ECO:0007669"/>
    <property type="project" value="UniProtKB-KW"/>
</dbReference>
<evidence type="ECO:0000313" key="3">
    <source>
        <dbReference type="EMBL" id="RBQ20187.1"/>
    </source>
</evidence>
<keyword evidence="3" id="KW-0489">Methyltransferase</keyword>
<comment type="caution">
    <text evidence="3">The sequence shown here is derived from an EMBL/GenBank/DDBJ whole genome shotgun (WGS) entry which is preliminary data.</text>
</comment>
<dbReference type="Pfam" id="PF13649">
    <property type="entry name" value="Methyltransf_25"/>
    <property type="match status" value="1"/>
</dbReference>
<evidence type="ECO:0000256" key="1">
    <source>
        <dbReference type="SAM" id="MobiDB-lite"/>
    </source>
</evidence>
<dbReference type="SUPFAM" id="SSF53335">
    <property type="entry name" value="S-adenosyl-L-methionine-dependent methyltransferases"/>
    <property type="match status" value="1"/>
</dbReference>
<accession>A0A366M2C9</accession>
<dbReference type="EMBL" id="QMEY01000003">
    <property type="protein sequence ID" value="RBQ20187.1"/>
    <property type="molecule type" value="Genomic_DNA"/>
</dbReference>